<comment type="caution">
    <text evidence="2">The sequence shown here is derived from an EMBL/GenBank/DDBJ whole genome shotgun (WGS) entry which is preliminary data.</text>
</comment>
<dbReference type="Pfam" id="PF14625">
    <property type="entry name" value="Lustrin_cystein"/>
    <property type="match status" value="1"/>
</dbReference>
<evidence type="ECO:0000313" key="3">
    <source>
        <dbReference type="Proteomes" id="UP001331761"/>
    </source>
</evidence>
<dbReference type="InterPro" id="IPR006150">
    <property type="entry name" value="Cys_repeat_1"/>
</dbReference>
<evidence type="ECO:0000259" key="1">
    <source>
        <dbReference type="PROSITE" id="PS50279"/>
    </source>
</evidence>
<dbReference type="SUPFAM" id="SSF57362">
    <property type="entry name" value="BPTI-like"/>
    <property type="match status" value="1"/>
</dbReference>
<dbReference type="InterPro" id="IPR036880">
    <property type="entry name" value="Kunitz_BPTI_sf"/>
</dbReference>
<dbReference type="PANTHER" id="PTHR46339">
    <property type="entry name" value="PROTEIN CBG15282-RELATED"/>
    <property type="match status" value="1"/>
</dbReference>
<keyword evidence="3" id="KW-1185">Reference proteome</keyword>
<proteinExistence type="predicted"/>
<dbReference type="InterPro" id="IPR028150">
    <property type="entry name" value="Lustrin_cystein"/>
</dbReference>
<dbReference type="SMART" id="SM00289">
    <property type="entry name" value="WR1"/>
    <property type="match status" value="1"/>
</dbReference>
<dbReference type="InterPro" id="IPR002223">
    <property type="entry name" value="Kunitz_BPTI"/>
</dbReference>
<protein>
    <recommendedName>
        <fullName evidence="1">BPTI/Kunitz inhibitor domain-containing protein</fullName>
    </recommendedName>
</protein>
<dbReference type="PROSITE" id="PS50279">
    <property type="entry name" value="BPTI_KUNITZ_2"/>
    <property type="match status" value="1"/>
</dbReference>
<dbReference type="GO" id="GO:0004867">
    <property type="term" value="F:serine-type endopeptidase inhibitor activity"/>
    <property type="evidence" value="ECO:0007669"/>
    <property type="project" value="InterPro"/>
</dbReference>
<accession>A0AAN8FNL0</accession>
<sequence>DYGQCLHFIYSGEGGNSNNFANIQDCINTCMTENNQFRSLPTLLEFPSPLVTQPVCPHGEVATNEQIPVNCDATTGYGCPSGYVCTQTGGGAYCCQAPGQISFRFH</sequence>
<dbReference type="EMBL" id="WIXE01003872">
    <property type="protein sequence ID" value="KAK5983556.1"/>
    <property type="molecule type" value="Genomic_DNA"/>
</dbReference>
<feature type="non-terminal residue" evidence="2">
    <location>
        <position position="1"/>
    </location>
</feature>
<name>A0AAN8FNL0_TRICO</name>
<gene>
    <name evidence="2" type="ORF">GCK32_020577</name>
</gene>
<dbReference type="Pfam" id="PF00014">
    <property type="entry name" value="Kunitz_BPTI"/>
    <property type="match status" value="1"/>
</dbReference>
<dbReference type="Proteomes" id="UP001331761">
    <property type="component" value="Unassembled WGS sequence"/>
</dbReference>
<organism evidence="2 3">
    <name type="scientific">Trichostrongylus colubriformis</name>
    <name type="common">Black scour worm</name>
    <dbReference type="NCBI Taxonomy" id="6319"/>
    <lineage>
        <taxon>Eukaryota</taxon>
        <taxon>Metazoa</taxon>
        <taxon>Ecdysozoa</taxon>
        <taxon>Nematoda</taxon>
        <taxon>Chromadorea</taxon>
        <taxon>Rhabditida</taxon>
        <taxon>Rhabditina</taxon>
        <taxon>Rhabditomorpha</taxon>
        <taxon>Strongyloidea</taxon>
        <taxon>Trichostrongylidae</taxon>
        <taxon>Trichostrongylus</taxon>
    </lineage>
</organism>
<dbReference type="AlphaFoldDB" id="A0AAN8FNL0"/>
<dbReference type="InterPro" id="IPR053014">
    <property type="entry name" value="Cuticle_assoc_divergent"/>
</dbReference>
<feature type="domain" description="BPTI/Kunitz inhibitor" evidence="1">
    <location>
        <begin position="1"/>
        <end position="30"/>
    </location>
</feature>
<reference evidence="2 3" key="1">
    <citation type="submission" date="2019-10" db="EMBL/GenBank/DDBJ databases">
        <title>Assembly and Annotation for the nematode Trichostrongylus colubriformis.</title>
        <authorList>
            <person name="Martin J."/>
        </authorList>
    </citation>
    <scope>NUCLEOTIDE SEQUENCE [LARGE SCALE GENOMIC DNA]</scope>
    <source>
        <strain evidence="2">G859</strain>
        <tissue evidence="2">Whole worm</tissue>
    </source>
</reference>
<evidence type="ECO:0000313" key="2">
    <source>
        <dbReference type="EMBL" id="KAK5983556.1"/>
    </source>
</evidence>
<dbReference type="Gene3D" id="4.10.410.10">
    <property type="entry name" value="Pancreatic trypsin inhibitor Kunitz domain"/>
    <property type="match status" value="1"/>
</dbReference>